<keyword evidence="11 19" id="KW-1133">Transmembrane helix</keyword>
<evidence type="ECO:0000256" key="6">
    <source>
        <dbReference type="ARBA" id="ARBA00013776"/>
    </source>
</evidence>
<dbReference type="PANTHER" id="PTHR15071:SF0">
    <property type="entry name" value="MANNOSE 6-PHOSPHATE RECEPTOR-LIKE PROTEIN 1"/>
    <property type="match status" value="1"/>
</dbReference>
<evidence type="ECO:0000259" key="21">
    <source>
        <dbReference type="PROSITE" id="PS51914"/>
    </source>
</evidence>
<dbReference type="SUPFAM" id="SSF50911">
    <property type="entry name" value="Mannose 6-phosphate receptor domain"/>
    <property type="match status" value="1"/>
</dbReference>
<evidence type="ECO:0000256" key="10">
    <source>
        <dbReference type="ARBA" id="ARBA00022927"/>
    </source>
</evidence>
<dbReference type="GeneID" id="59352323"/>
<dbReference type="EMBL" id="JACAZF010000015">
    <property type="protein sequence ID" value="KAF7290225.1"/>
    <property type="molecule type" value="Genomic_DNA"/>
</dbReference>
<dbReference type="OrthoDB" id="4504960at2759"/>
<evidence type="ECO:0000256" key="4">
    <source>
        <dbReference type="ARBA" id="ARBA00004614"/>
    </source>
</evidence>
<evidence type="ECO:0000256" key="5">
    <source>
        <dbReference type="ARBA" id="ARBA00005363"/>
    </source>
</evidence>
<evidence type="ECO:0000313" key="23">
    <source>
        <dbReference type="Proteomes" id="UP000636479"/>
    </source>
</evidence>
<evidence type="ECO:0000256" key="7">
    <source>
        <dbReference type="ARBA" id="ARBA00022448"/>
    </source>
</evidence>
<evidence type="ECO:0000256" key="1">
    <source>
        <dbReference type="ARBA" id="ARBA00004304"/>
    </source>
</evidence>
<keyword evidence="17" id="KW-0968">Cytoplasmic vesicle</keyword>
<keyword evidence="10" id="KW-0653">Protein transport</keyword>
<evidence type="ECO:0000256" key="8">
    <source>
        <dbReference type="ARBA" id="ARBA00022692"/>
    </source>
</evidence>
<evidence type="ECO:0000256" key="9">
    <source>
        <dbReference type="ARBA" id="ARBA00022729"/>
    </source>
</evidence>
<dbReference type="InterPro" id="IPR018939">
    <property type="entry name" value="Autophagy-rel_prot_27"/>
</dbReference>
<evidence type="ECO:0000256" key="12">
    <source>
        <dbReference type="ARBA" id="ARBA00023006"/>
    </source>
</evidence>
<dbReference type="RefSeq" id="XP_037213803.1">
    <property type="nucleotide sequence ID" value="XM_037369807.1"/>
</dbReference>
<feature type="chain" id="PRO_5034156710" description="Autophagy-related protein 27" evidence="20">
    <location>
        <begin position="24"/>
        <end position="431"/>
    </location>
</feature>
<proteinExistence type="inferred from homology"/>
<comment type="subcellular location">
    <subcellularLocation>
        <location evidence="2">Cytoplasmic vesicle membrane</location>
        <topology evidence="2">Single-pass type I membrane protein</topology>
    </subcellularLocation>
    <subcellularLocation>
        <location evidence="4">Golgi apparatus membrane</location>
        <topology evidence="4">Single-pass type I membrane protein</topology>
    </subcellularLocation>
    <subcellularLocation>
        <location evidence="1">Mitochondrion membrane</location>
        <topology evidence="1">Single-pass membrane protein</topology>
    </subcellularLocation>
    <subcellularLocation>
        <location evidence="3">Preautophagosomal structure membrane</location>
        <topology evidence="3">Single-pass type I membrane protein</topology>
    </subcellularLocation>
</comment>
<gene>
    <name evidence="22" type="ORF">MIND_01336000</name>
</gene>
<comment type="similarity">
    <text evidence="5">Belongs to the ATG27 family.</text>
</comment>
<dbReference type="AlphaFoldDB" id="A0A8H6RYS4"/>
<evidence type="ECO:0000313" key="22">
    <source>
        <dbReference type="EMBL" id="KAF7290225.1"/>
    </source>
</evidence>
<keyword evidence="9 20" id="KW-0732">Signal</keyword>
<reference evidence="22" key="1">
    <citation type="submission" date="2020-05" db="EMBL/GenBank/DDBJ databases">
        <title>Mycena genomes resolve the evolution of fungal bioluminescence.</title>
        <authorList>
            <person name="Tsai I.J."/>
        </authorList>
    </citation>
    <scope>NUCLEOTIDE SEQUENCE</scope>
    <source>
        <strain evidence="22">171206Taipei</strain>
    </source>
</reference>
<keyword evidence="14" id="KW-0496">Mitochondrion</keyword>
<evidence type="ECO:0000256" key="19">
    <source>
        <dbReference type="SAM" id="Phobius"/>
    </source>
</evidence>
<dbReference type="GO" id="GO:0010008">
    <property type="term" value="C:endosome membrane"/>
    <property type="evidence" value="ECO:0007669"/>
    <property type="project" value="UniProtKB-SubCell"/>
</dbReference>
<organism evidence="22 23">
    <name type="scientific">Mycena indigotica</name>
    <dbReference type="NCBI Taxonomy" id="2126181"/>
    <lineage>
        <taxon>Eukaryota</taxon>
        <taxon>Fungi</taxon>
        <taxon>Dikarya</taxon>
        <taxon>Basidiomycota</taxon>
        <taxon>Agaricomycotina</taxon>
        <taxon>Agaricomycetes</taxon>
        <taxon>Agaricomycetidae</taxon>
        <taxon>Agaricales</taxon>
        <taxon>Marasmiineae</taxon>
        <taxon>Mycenaceae</taxon>
        <taxon>Mycena</taxon>
    </lineage>
</organism>
<dbReference type="GO" id="GO:0007034">
    <property type="term" value="P:vacuolar transport"/>
    <property type="evidence" value="ECO:0007669"/>
    <property type="project" value="TreeGrafter"/>
</dbReference>
<keyword evidence="13" id="KW-0333">Golgi apparatus</keyword>
<feature type="region of interest" description="Disordered" evidence="18">
    <location>
        <begin position="392"/>
        <end position="431"/>
    </location>
</feature>
<dbReference type="PROSITE" id="PS51914">
    <property type="entry name" value="MRH"/>
    <property type="match status" value="1"/>
</dbReference>
<evidence type="ECO:0000256" key="15">
    <source>
        <dbReference type="ARBA" id="ARBA00023136"/>
    </source>
</evidence>
<dbReference type="GO" id="GO:0000139">
    <property type="term" value="C:Golgi membrane"/>
    <property type="evidence" value="ECO:0007669"/>
    <property type="project" value="UniProtKB-SubCell"/>
</dbReference>
<feature type="compositionally biased region" description="Acidic residues" evidence="18">
    <location>
        <begin position="415"/>
        <end position="431"/>
    </location>
</feature>
<evidence type="ECO:0000256" key="16">
    <source>
        <dbReference type="ARBA" id="ARBA00023157"/>
    </source>
</evidence>
<evidence type="ECO:0000256" key="17">
    <source>
        <dbReference type="ARBA" id="ARBA00023329"/>
    </source>
</evidence>
<name>A0A8H6RYS4_9AGAR</name>
<evidence type="ECO:0000256" key="3">
    <source>
        <dbReference type="ARBA" id="ARBA00004472"/>
    </source>
</evidence>
<feature type="compositionally biased region" description="Acidic residues" evidence="18">
    <location>
        <begin position="280"/>
        <end position="289"/>
    </location>
</feature>
<feature type="signal peptide" evidence="20">
    <location>
        <begin position="1"/>
        <end position="23"/>
    </location>
</feature>
<dbReference type="InterPro" id="IPR009011">
    <property type="entry name" value="Man6P_isomerase_rcpt-bd_dom_sf"/>
</dbReference>
<evidence type="ECO:0000256" key="18">
    <source>
        <dbReference type="SAM" id="MobiDB-lite"/>
    </source>
</evidence>
<dbReference type="Proteomes" id="UP000636479">
    <property type="component" value="Unassembled WGS sequence"/>
</dbReference>
<keyword evidence="15 19" id="KW-0472">Membrane</keyword>
<comment type="caution">
    <text evidence="22">The sequence shown here is derived from an EMBL/GenBank/DDBJ whole genome shotgun (WGS) entry which is preliminary data.</text>
</comment>
<evidence type="ECO:0000256" key="13">
    <source>
        <dbReference type="ARBA" id="ARBA00023034"/>
    </source>
</evidence>
<feature type="domain" description="MRH" evidence="21">
    <location>
        <begin position="27"/>
        <end position="181"/>
    </location>
</feature>
<keyword evidence="8 19" id="KW-0812">Transmembrane</keyword>
<accession>A0A8H6RYS4</accession>
<dbReference type="Pfam" id="PF09451">
    <property type="entry name" value="ATG27"/>
    <property type="match status" value="1"/>
</dbReference>
<keyword evidence="12" id="KW-0072">Autophagy</keyword>
<evidence type="ECO:0000256" key="2">
    <source>
        <dbReference type="ARBA" id="ARBA00004358"/>
    </source>
</evidence>
<feature type="transmembrane region" description="Helical" evidence="19">
    <location>
        <begin position="190"/>
        <end position="212"/>
    </location>
</feature>
<dbReference type="InterPro" id="IPR044865">
    <property type="entry name" value="MRH_dom"/>
</dbReference>
<dbReference type="Gene3D" id="2.70.130.10">
    <property type="entry name" value="Mannose-6-phosphate receptor binding domain"/>
    <property type="match status" value="1"/>
</dbReference>
<dbReference type="PANTHER" id="PTHR15071">
    <property type="entry name" value="MANNOSE-6-PHOSPHATE RECEPTOR FAMILY MEMBER"/>
    <property type="match status" value="1"/>
</dbReference>
<evidence type="ECO:0000256" key="14">
    <source>
        <dbReference type="ARBA" id="ARBA00023128"/>
    </source>
</evidence>
<keyword evidence="7" id="KW-0813">Transport</keyword>
<evidence type="ECO:0000256" key="20">
    <source>
        <dbReference type="SAM" id="SignalP"/>
    </source>
</evidence>
<protein>
    <recommendedName>
        <fullName evidence="6">Autophagy-related protein 27</fullName>
    </recommendedName>
</protein>
<keyword evidence="23" id="KW-1185">Reference proteome</keyword>
<feature type="region of interest" description="Disordered" evidence="18">
    <location>
        <begin position="269"/>
        <end position="301"/>
    </location>
</feature>
<dbReference type="GO" id="GO:0005770">
    <property type="term" value="C:late endosome"/>
    <property type="evidence" value="ECO:0007669"/>
    <property type="project" value="TreeGrafter"/>
</dbReference>
<evidence type="ECO:0000256" key="11">
    <source>
        <dbReference type="ARBA" id="ARBA00022989"/>
    </source>
</evidence>
<sequence>MLLRTTATATAIVLLGLGVGVLGDEAKACTGRNAGKYYDLSGLRNAKDYSLKTPGGQELVINACGAVAHETWGLKKDDVDDPAKVAGFTRREHGDFSLGQVNTTLTFGARSGYPHLVFTDGSRCLDSDGKKVDNLRGSAEIEFVCDPAAGKGSPRLVAALPPGNRACAFVFEWRSANACATSEGWTFGSFLWFLLSTCFSLLLAYLIVGFIYNTLALGLRGMEAVPRFSLAGAVHHAREAGEMAVDWWATSGPGRGRFGLRGDGMRAGGAGRRFGRDAEVGGDVEEEEGLLGGKPRAERAQSMAAPPVVSAATANGAHGPIPMPVPVPLPMPTPAGLNPASHQAQVMAGQGQGQAMEDMPAPTPLQNAAIGLNPASHQAQVLASMPVAHLSRSPAPGVGPMAPLTPGRERFALGDGEEEDDEEDEVGAVKL</sequence>
<keyword evidence="16" id="KW-1015">Disulfide bond</keyword>